<feature type="compositionally biased region" description="Polar residues" evidence="3">
    <location>
        <begin position="738"/>
        <end position="752"/>
    </location>
</feature>
<sequence>MAPGRPLKRPGDAEYETPDSHNKCKLPKLDRMGSGGSVGSVGGGGGGGNGGGGGAPNDFSSVVKSKLQSYTRTGQACDRCKVRKIRCDALPEGCSHCINQNLECYVTDRVTGRTERRGYMQELEREKSDMMSHIRELEQLLGVNGIEVKTFQGRASAVEPSHSPTGNYDSMGNMVSSSSCRSSGSMPSGGGGGVNKDNWQQMSNSVWVKAGNGQTRAPKTQFTTGVSRSMLEPRPADFHIGVTTDKAVSSSIKGTTLTILGSTIDVCSFDAEDMDEPAPGTQPRSALYNKSVQAMMMSTCNVNPPLHVDYPPRVDAFTYAEWYFLIMYPFLPVLHRPTFTDLLTRLYDDPSFKPTVAETVMVHMVFACIYLQIGLRNRENPEQKQRLNELSNKHYHFALSKFVDLTTSRTFADVQALVMIAVHTRSFPKPDCSGMMTHYCIGLATELGLHRSPRKPGEAPTLDSEMRGRIWWTIVSMVVTLNGRMGRPMGLRLEEFDVPFPEMIPDDMLTPEGVDTSRGGKCQYEIGIASYKMSALFLEMYSTIYCSRRDPDSYLRIVEELEARLQTWRDELPQALRYVEGGDGQMQALYVQYIDCEFRLLVRHPSVAMTQDPKVLAENTRLCEQAAKDMLQCVYKLYKIKSIDTTYYMQSVYIAAAFSSMAAVWERRHEVTSAEVESLRHDMGMWLDILAETSKIIGSGNAFHDAVRSIVDRTISWIERDRQRKTAGGVIVPVSQEMMKQSPQTPTYTSLPSAPGNASSNHNSTEHSNSSGTPTTGMPTSRSSYFGETTTDQSSYPPIPYGDSSGHGPNNMQYDGNHQFMYAQAPDQVTAAHVQAQNQAQVPGQAQQNTQPPSQAQTPVTDHNPLTAFAAQATQIAQPDMLWRQQAAAASGGNTWQDWTAAIVDNQDRYSANALMSLGHGARSGSMNVNDGSGGGQPDLGGMGVGMNGAPGVPATATMQWPLLLFHDGTNVGGA</sequence>
<dbReference type="InterPro" id="IPR007219">
    <property type="entry name" value="XnlR_reg_dom"/>
</dbReference>
<evidence type="ECO:0000256" key="1">
    <source>
        <dbReference type="ARBA" id="ARBA00022723"/>
    </source>
</evidence>
<proteinExistence type="predicted"/>
<dbReference type="PANTHER" id="PTHR46910">
    <property type="entry name" value="TRANSCRIPTION FACTOR PDR1"/>
    <property type="match status" value="1"/>
</dbReference>
<dbReference type="InterPro" id="IPR001138">
    <property type="entry name" value="Zn2Cys6_DnaBD"/>
</dbReference>
<dbReference type="PROSITE" id="PS50048">
    <property type="entry name" value="ZN2_CY6_FUNGAL_2"/>
    <property type="match status" value="1"/>
</dbReference>
<feature type="compositionally biased region" description="Low complexity" evidence="3">
    <location>
        <begin position="757"/>
        <end position="784"/>
    </location>
</feature>
<dbReference type="GeneID" id="92049143"/>
<accession>A0ABR1V1E9</accession>
<organism evidence="5 6">
    <name type="scientific">Apiospora hydei</name>
    <dbReference type="NCBI Taxonomy" id="1337664"/>
    <lineage>
        <taxon>Eukaryota</taxon>
        <taxon>Fungi</taxon>
        <taxon>Dikarya</taxon>
        <taxon>Ascomycota</taxon>
        <taxon>Pezizomycotina</taxon>
        <taxon>Sordariomycetes</taxon>
        <taxon>Xylariomycetidae</taxon>
        <taxon>Amphisphaeriales</taxon>
        <taxon>Apiosporaceae</taxon>
        <taxon>Apiospora</taxon>
    </lineage>
</organism>
<evidence type="ECO:0000313" key="5">
    <source>
        <dbReference type="EMBL" id="KAK8065021.1"/>
    </source>
</evidence>
<feature type="region of interest" description="Disordered" evidence="3">
    <location>
        <begin position="728"/>
        <end position="816"/>
    </location>
</feature>
<evidence type="ECO:0000256" key="2">
    <source>
        <dbReference type="ARBA" id="ARBA00023242"/>
    </source>
</evidence>
<gene>
    <name evidence="5" type="ORF">PG997_011768</name>
</gene>
<dbReference type="Gene3D" id="4.10.240.10">
    <property type="entry name" value="Zn(2)-C6 fungal-type DNA-binding domain"/>
    <property type="match status" value="1"/>
</dbReference>
<dbReference type="InterPro" id="IPR036864">
    <property type="entry name" value="Zn2-C6_fun-type_DNA-bd_sf"/>
</dbReference>
<feature type="compositionally biased region" description="Gly residues" evidence="3">
    <location>
        <begin position="33"/>
        <end position="55"/>
    </location>
</feature>
<feature type="domain" description="Zn(2)-C6 fungal-type" evidence="4">
    <location>
        <begin position="76"/>
        <end position="106"/>
    </location>
</feature>
<feature type="compositionally biased region" description="Polar residues" evidence="3">
    <location>
        <begin position="807"/>
        <end position="816"/>
    </location>
</feature>
<dbReference type="PANTHER" id="PTHR46910:SF4">
    <property type="entry name" value="ZN(2)-C6 FUNGAL-TYPE DOMAIN-CONTAINING PROTEIN"/>
    <property type="match status" value="1"/>
</dbReference>
<dbReference type="Pfam" id="PF00172">
    <property type="entry name" value="Zn_clus"/>
    <property type="match status" value="1"/>
</dbReference>
<evidence type="ECO:0000256" key="3">
    <source>
        <dbReference type="SAM" id="MobiDB-lite"/>
    </source>
</evidence>
<feature type="region of interest" description="Disordered" evidence="3">
    <location>
        <begin position="836"/>
        <end position="862"/>
    </location>
</feature>
<dbReference type="SMART" id="SM00066">
    <property type="entry name" value="GAL4"/>
    <property type="match status" value="1"/>
</dbReference>
<reference evidence="5 6" key="1">
    <citation type="submission" date="2023-01" db="EMBL/GenBank/DDBJ databases">
        <title>Analysis of 21 Apiospora genomes using comparative genomics revels a genus with tremendous synthesis potential of carbohydrate active enzymes and secondary metabolites.</title>
        <authorList>
            <person name="Sorensen T."/>
        </authorList>
    </citation>
    <scope>NUCLEOTIDE SEQUENCE [LARGE SCALE GENOMIC DNA]</scope>
    <source>
        <strain evidence="5 6">CBS 114990</strain>
    </source>
</reference>
<feature type="compositionally biased region" description="Basic and acidic residues" evidence="3">
    <location>
        <begin position="18"/>
        <end position="31"/>
    </location>
</feature>
<dbReference type="EMBL" id="JAQQWN010000009">
    <property type="protein sequence ID" value="KAK8065021.1"/>
    <property type="molecule type" value="Genomic_DNA"/>
</dbReference>
<dbReference type="PROSITE" id="PS00463">
    <property type="entry name" value="ZN2_CY6_FUNGAL_1"/>
    <property type="match status" value="1"/>
</dbReference>
<feature type="compositionally biased region" description="Low complexity" evidence="3">
    <location>
        <begin position="836"/>
        <end position="852"/>
    </location>
</feature>
<protein>
    <recommendedName>
        <fullName evidence="4">Zn(2)-C6 fungal-type domain-containing protein</fullName>
    </recommendedName>
</protein>
<dbReference type="InterPro" id="IPR050987">
    <property type="entry name" value="AtrR-like"/>
</dbReference>
<dbReference type="RefSeq" id="XP_066661775.1">
    <property type="nucleotide sequence ID" value="XM_066816083.1"/>
</dbReference>
<dbReference type="SMART" id="SM00906">
    <property type="entry name" value="Fungal_trans"/>
    <property type="match status" value="1"/>
</dbReference>
<dbReference type="Pfam" id="PF04082">
    <property type="entry name" value="Fungal_trans"/>
    <property type="match status" value="1"/>
</dbReference>
<dbReference type="Proteomes" id="UP001433268">
    <property type="component" value="Unassembled WGS sequence"/>
</dbReference>
<dbReference type="SUPFAM" id="SSF57701">
    <property type="entry name" value="Zn2/Cys6 DNA-binding domain"/>
    <property type="match status" value="1"/>
</dbReference>
<dbReference type="CDD" id="cd00067">
    <property type="entry name" value="GAL4"/>
    <property type="match status" value="1"/>
</dbReference>
<feature type="compositionally biased region" description="Low complexity" evidence="3">
    <location>
        <begin position="174"/>
        <end position="186"/>
    </location>
</feature>
<evidence type="ECO:0000313" key="6">
    <source>
        <dbReference type="Proteomes" id="UP001433268"/>
    </source>
</evidence>
<keyword evidence="6" id="KW-1185">Reference proteome</keyword>
<evidence type="ECO:0000259" key="4">
    <source>
        <dbReference type="PROSITE" id="PS50048"/>
    </source>
</evidence>
<feature type="compositionally biased region" description="Polar residues" evidence="3">
    <location>
        <begin position="786"/>
        <end position="796"/>
    </location>
</feature>
<keyword evidence="1" id="KW-0479">Metal-binding</keyword>
<keyword evidence="2" id="KW-0539">Nucleus</keyword>
<dbReference type="CDD" id="cd12148">
    <property type="entry name" value="fungal_TF_MHR"/>
    <property type="match status" value="1"/>
</dbReference>
<comment type="caution">
    <text evidence="5">The sequence shown here is derived from an EMBL/GenBank/DDBJ whole genome shotgun (WGS) entry which is preliminary data.</text>
</comment>
<feature type="region of interest" description="Disordered" evidence="3">
    <location>
        <begin position="1"/>
        <end position="60"/>
    </location>
</feature>
<feature type="region of interest" description="Disordered" evidence="3">
    <location>
        <begin position="174"/>
        <end position="198"/>
    </location>
</feature>
<name>A0ABR1V1E9_9PEZI</name>